<dbReference type="PANTHER" id="PTHR36167">
    <property type="entry name" value="C2H2 FINGER DOMAIN TRANSCRIPTION FACTOR (EUROFUNG)-RELATED"/>
    <property type="match status" value="1"/>
</dbReference>
<evidence type="ECO:0000313" key="1">
    <source>
        <dbReference type="EMBL" id="KAK3902202.1"/>
    </source>
</evidence>
<evidence type="ECO:0000313" key="2">
    <source>
        <dbReference type="Proteomes" id="UP001303889"/>
    </source>
</evidence>
<evidence type="ECO:0008006" key="3">
    <source>
        <dbReference type="Google" id="ProtNLM"/>
    </source>
</evidence>
<comment type="caution">
    <text evidence="1">The sequence shown here is derived from an EMBL/GenBank/DDBJ whole genome shotgun (WGS) entry which is preliminary data.</text>
</comment>
<organism evidence="1 2">
    <name type="scientific">Staphylotrichum tortipilum</name>
    <dbReference type="NCBI Taxonomy" id="2831512"/>
    <lineage>
        <taxon>Eukaryota</taxon>
        <taxon>Fungi</taxon>
        <taxon>Dikarya</taxon>
        <taxon>Ascomycota</taxon>
        <taxon>Pezizomycotina</taxon>
        <taxon>Sordariomycetes</taxon>
        <taxon>Sordariomycetidae</taxon>
        <taxon>Sordariales</taxon>
        <taxon>Chaetomiaceae</taxon>
        <taxon>Staphylotrichum</taxon>
    </lineage>
</organism>
<dbReference type="Proteomes" id="UP001303889">
    <property type="component" value="Unassembled WGS sequence"/>
</dbReference>
<dbReference type="PANTHER" id="PTHR36167:SF4">
    <property type="entry name" value="FUNGAL N-TERMINAL DOMAIN-CONTAINING PROTEIN"/>
    <property type="match status" value="1"/>
</dbReference>
<reference evidence="1" key="2">
    <citation type="submission" date="2023-05" db="EMBL/GenBank/DDBJ databases">
        <authorList>
            <consortium name="Lawrence Berkeley National Laboratory"/>
            <person name="Steindorff A."/>
            <person name="Hensen N."/>
            <person name="Bonometti L."/>
            <person name="Westerberg I."/>
            <person name="Brannstrom I.O."/>
            <person name="Guillou S."/>
            <person name="Cros-Aarteil S."/>
            <person name="Calhoun S."/>
            <person name="Haridas S."/>
            <person name="Kuo A."/>
            <person name="Mondo S."/>
            <person name="Pangilinan J."/>
            <person name="Riley R."/>
            <person name="Labutti K."/>
            <person name="Andreopoulos B."/>
            <person name="Lipzen A."/>
            <person name="Chen C."/>
            <person name="Yanf M."/>
            <person name="Daum C."/>
            <person name="Ng V."/>
            <person name="Clum A."/>
            <person name="Ohm R."/>
            <person name="Martin F."/>
            <person name="Silar P."/>
            <person name="Natvig D."/>
            <person name="Lalanne C."/>
            <person name="Gautier V."/>
            <person name="Ament-Velasquez S.L."/>
            <person name="Kruys A."/>
            <person name="Hutchinson M.I."/>
            <person name="Powell A.J."/>
            <person name="Barry K."/>
            <person name="Miller A.N."/>
            <person name="Grigoriev I.V."/>
            <person name="Debuchy R."/>
            <person name="Gladieux P."/>
            <person name="Thoren M.H."/>
            <person name="Johannesson H."/>
        </authorList>
    </citation>
    <scope>NUCLEOTIDE SEQUENCE</scope>
    <source>
        <strain evidence="1">CBS 103.79</strain>
    </source>
</reference>
<sequence>MADFTALLSSIVQVASTGVTLAGTLRDAGDALANVEKRLRGIDRDIDFTSRALAQLGAHLEDPEVQDAVSADTVRVTRDAAAGCAAIFTETESIVAKIRETGSTGKEPYHIREAKMDVLRANLGRVEGNLELLNGVLVHGRQMSSG</sequence>
<name>A0AAN6MLH4_9PEZI</name>
<keyword evidence="2" id="KW-1185">Reference proteome</keyword>
<gene>
    <name evidence="1" type="ORF">C8A05DRAFT_15708</name>
</gene>
<protein>
    <recommendedName>
        <fullName evidence="3">Fungal N-terminal domain-containing protein</fullName>
    </recommendedName>
</protein>
<dbReference type="EMBL" id="MU855526">
    <property type="protein sequence ID" value="KAK3902202.1"/>
    <property type="molecule type" value="Genomic_DNA"/>
</dbReference>
<proteinExistence type="predicted"/>
<dbReference type="InterPro" id="IPR039327">
    <property type="entry name" value="CON7-like"/>
</dbReference>
<dbReference type="GO" id="GO:0006355">
    <property type="term" value="P:regulation of DNA-templated transcription"/>
    <property type="evidence" value="ECO:0007669"/>
    <property type="project" value="InterPro"/>
</dbReference>
<dbReference type="AlphaFoldDB" id="A0AAN6MLH4"/>
<accession>A0AAN6MLH4</accession>
<reference evidence="1" key="1">
    <citation type="journal article" date="2023" name="Mol. Phylogenet. Evol.">
        <title>Genome-scale phylogeny and comparative genomics of the fungal order Sordariales.</title>
        <authorList>
            <person name="Hensen N."/>
            <person name="Bonometti L."/>
            <person name="Westerberg I."/>
            <person name="Brannstrom I.O."/>
            <person name="Guillou S."/>
            <person name="Cros-Aarteil S."/>
            <person name="Calhoun S."/>
            <person name="Haridas S."/>
            <person name="Kuo A."/>
            <person name="Mondo S."/>
            <person name="Pangilinan J."/>
            <person name="Riley R."/>
            <person name="LaButti K."/>
            <person name="Andreopoulos B."/>
            <person name="Lipzen A."/>
            <person name="Chen C."/>
            <person name="Yan M."/>
            <person name="Daum C."/>
            <person name="Ng V."/>
            <person name="Clum A."/>
            <person name="Steindorff A."/>
            <person name="Ohm R.A."/>
            <person name="Martin F."/>
            <person name="Silar P."/>
            <person name="Natvig D.O."/>
            <person name="Lalanne C."/>
            <person name="Gautier V."/>
            <person name="Ament-Velasquez S.L."/>
            <person name="Kruys A."/>
            <person name="Hutchinson M.I."/>
            <person name="Powell A.J."/>
            <person name="Barry K."/>
            <person name="Miller A.N."/>
            <person name="Grigoriev I.V."/>
            <person name="Debuchy R."/>
            <person name="Gladieux P."/>
            <person name="Hiltunen Thoren M."/>
            <person name="Johannesson H."/>
        </authorList>
    </citation>
    <scope>NUCLEOTIDE SEQUENCE</scope>
    <source>
        <strain evidence="1">CBS 103.79</strain>
    </source>
</reference>